<evidence type="ECO:0000313" key="1">
    <source>
        <dbReference type="EMBL" id="TWU24521.1"/>
    </source>
</evidence>
<reference evidence="1 2" key="1">
    <citation type="submission" date="2019-02" db="EMBL/GenBank/DDBJ databases">
        <title>Deep-cultivation of Planctomycetes and their phenomic and genomic characterization uncovers novel biology.</title>
        <authorList>
            <person name="Wiegand S."/>
            <person name="Jogler M."/>
            <person name="Boedeker C."/>
            <person name="Pinto D."/>
            <person name="Vollmers J."/>
            <person name="Rivas-Marin E."/>
            <person name="Kohn T."/>
            <person name="Peeters S.H."/>
            <person name="Heuer A."/>
            <person name="Rast P."/>
            <person name="Oberbeckmann S."/>
            <person name="Bunk B."/>
            <person name="Jeske O."/>
            <person name="Meyerdierks A."/>
            <person name="Storesund J.E."/>
            <person name="Kallscheuer N."/>
            <person name="Luecker S."/>
            <person name="Lage O.M."/>
            <person name="Pohl T."/>
            <person name="Merkel B.J."/>
            <person name="Hornburger P."/>
            <person name="Mueller R.-W."/>
            <person name="Bruemmer F."/>
            <person name="Labrenz M."/>
            <person name="Spormann A.M."/>
            <person name="Op Den Camp H."/>
            <person name="Overmann J."/>
            <person name="Amann R."/>
            <person name="Jetten M.S.M."/>
            <person name="Mascher T."/>
            <person name="Medema M.H."/>
            <person name="Devos D.P."/>
            <person name="Kaster A.-K."/>
            <person name="Ovreas L."/>
            <person name="Rohde M."/>
            <person name="Galperin M.Y."/>
            <person name="Jogler C."/>
        </authorList>
    </citation>
    <scope>NUCLEOTIDE SEQUENCE [LARGE SCALE GENOMIC DNA]</scope>
    <source>
        <strain evidence="1 2">Pla144</strain>
    </source>
</reference>
<dbReference type="AlphaFoldDB" id="A0A5C6CMG7"/>
<protein>
    <submittedName>
        <fullName evidence="1">Uncharacterized protein</fullName>
    </submittedName>
</protein>
<gene>
    <name evidence="1" type="ORF">Pla144_34050</name>
</gene>
<comment type="caution">
    <text evidence="1">The sequence shown here is derived from an EMBL/GenBank/DDBJ whole genome shotgun (WGS) entry which is preliminary data.</text>
</comment>
<dbReference type="Proteomes" id="UP000318437">
    <property type="component" value="Unassembled WGS sequence"/>
</dbReference>
<dbReference type="EMBL" id="SJPS01000005">
    <property type="protein sequence ID" value="TWU24521.1"/>
    <property type="molecule type" value="Genomic_DNA"/>
</dbReference>
<keyword evidence="2" id="KW-1185">Reference proteome</keyword>
<name>A0A5C6CMG7_9BACT</name>
<sequence>MYRRITIFHYNQRFAQLRELRGYFSHATFIAVFDLITAVCDTCHMKPSTVRLGLCFRTNPMRKRTDAQ</sequence>
<proteinExistence type="predicted"/>
<organism evidence="1 2">
    <name type="scientific">Bythopirellula polymerisocia</name>
    <dbReference type="NCBI Taxonomy" id="2528003"/>
    <lineage>
        <taxon>Bacteria</taxon>
        <taxon>Pseudomonadati</taxon>
        <taxon>Planctomycetota</taxon>
        <taxon>Planctomycetia</taxon>
        <taxon>Pirellulales</taxon>
        <taxon>Lacipirellulaceae</taxon>
        <taxon>Bythopirellula</taxon>
    </lineage>
</organism>
<accession>A0A5C6CMG7</accession>
<evidence type="ECO:0000313" key="2">
    <source>
        <dbReference type="Proteomes" id="UP000318437"/>
    </source>
</evidence>